<sequence length="270" mass="29637">MIRALALLMLMALPVAAQTGPEQTRPEQPRPEQTATETIVAGLSHSRVSITTNFGGSEILIYGAVKRETKVPEGPPLQVIITVEGPPQTQIVRRKDHRFGIWLNSAEVRIDSAPSFYAVASTGPLSQILAQTDDLRYNISLPQAIRAVGISAEAESAPQFVEALMRIRTGEGRFMVRDTGVGLAEDTLFRADIELPANLTEGNYQVRIFLTRDGAVVDTLKRTIRVRKEGLERTVYRMATRQPLLYGLIALALAAVSGWAASAVFRLFRL</sequence>
<keyword evidence="2" id="KW-0732">Signal</keyword>
<evidence type="ECO:0008006" key="5">
    <source>
        <dbReference type="Google" id="ProtNLM"/>
    </source>
</evidence>
<keyword evidence="1" id="KW-0472">Membrane</keyword>
<dbReference type="InterPro" id="IPR019088">
    <property type="entry name" value="CHP02186-rel_TM"/>
</dbReference>
<name>C8RXM4_9RHOB</name>
<keyword evidence="1" id="KW-1133">Transmembrane helix</keyword>
<reference evidence="3 4" key="1">
    <citation type="submission" date="2009-08" db="EMBL/GenBank/DDBJ databases">
        <title>The draft genome of Rhodobacter sp. SW2.</title>
        <authorList>
            <consortium name="US DOE Joint Genome Institute (JGI-PGF)"/>
            <person name="Lucas S."/>
            <person name="Copeland A."/>
            <person name="Lapidus A."/>
            <person name="Glavina del Rio T."/>
            <person name="Tice H."/>
            <person name="Bruce D."/>
            <person name="Goodwin L."/>
            <person name="Pitluck S."/>
            <person name="Larimer F."/>
            <person name="Land M.L."/>
            <person name="Hauser L."/>
            <person name="Emerson D."/>
        </authorList>
    </citation>
    <scope>NUCLEOTIDE SEQUENCE [LARGE SCALE GENOMIC DNA]</scope>
    <source>
        <strain evidence="3 4">SW2</strain>
    </source>
</reference>
<dbReference type="STRING" id="371731.Rsw2DRAFT_0552"/>
<feature type="transmembrane region" description="Helical" evidence="1">
    <location>
        <begin position="244"/>
        <end position="268"/>
    </location>
</feature>
<evidence type="ECO:0000256" key="2">
    <source>
        <dbReference type="SAM" id="SignalP"/>
    </source>
</evidence>
<dbReference type="AlphaFoldDB" id="C8RXM4"/>
<evidence type="ECO:0000256" key="1">
    <source>
        <dbReference type="SAM" id="Phobius"/>
    </source>
</evidence>
<dbReference type="Pfam" id="PF09608">
    <property type="entry name" value="Alph_Pro_TM"/>
    <property type="match status" value="1"/>
</dbReference>
<dbReference type="OrthoDB" id="9815212at2"/>
<accession>C8RXM4</accession>
<dbReference type="Proteomes" id="UP000010121">
    <property type="component" value="Unassembled WGS sequence"/>
</dbReference>
<protein>
    <recommendedName>
        <fullName evidence="5">Transmembrane protein</fullName>
    </recommendedName>
</protein>
<feature type="signal peptide" evidence="2">
    <location>
        <begin position="1"/>
        <end position="17"/>
    </location>
</feature>
<keyword evidence="4" id="KW-1185">Reference proteome</keyword>
<dbReference type="eggNOG" id="ENOG50315WQ">
    <property type="taxonomic scope" value="Bacteria"/>
</dbReference>
<evidence type="ECO:0000313" key="4">
    <source>
        <dbReference type="Proteomes" id="UP000010121"/>
    </source>
</evidence>
<evidence type="ECO:0000313" key="3">
    <source>
        <dbReference type="EMBL" id="EEW26749.1"/>
    </source>
</evidence>
<dbReference type="RefSeq" id="WP_008027816.1">
    <property type="nucleotide sequence ID" value="NZ_ACYY01000002.1"/>
</dbReference>
<comment type="caution">
    <text evidence="3">The sequence shown here is derived from an EMBL/GenBank/DDBJ whole genome shotgun (WGS) entry which is preliminary data.</text>
</comment>
<dbReference type="EMBL" id="ACYY01000002">
    <property type="protein sequence ID" value="EEW26749.1"/>
    <property type="molecule type" value="Genomic_DNA"/>
</dbReference>
<feature type="chain" id="PRO_5002991923" description="Transmembrane protein" evidence="2">
    <location>
        <begin position="18"/>
        <end position="270"/>
    </location>
</feature>
<gene>
    <name evidence="3" type="ORF">Rsw2DRAFT_0552</name>
</gene>
<organism evidence="3 4">
    <name type="scientific">Rhodobacter ferrooxidans</name>
    <dbReference type="NCBI Taxonomy" id="371731"/>
    <lineage>
        <taxon>Bacteria</taxon>
        <taxon>Pseudomonadati</taxon>
        <taxon>Pseudomonadota</taxon>
        <taxon>Alphaproteobacteria</taxon>
        <taxon>Rhodobacterales</taxon>
        <taxon>Rhodobacter group</taxon>
        <taxon>Rhodobacter</taxon>
    </lineage>
</organism>
<proteinExistence type="predicted"/>
<keyword evidence="1" id="KW-0812">Transmembrane</keyword>